<dbReference type="KEGG" id="rue:DT065_06035"/>
<organism evidence="1 2">
    <name type="scientific">Salicibibacter kimchii</name>
    <dbReference type="NCBI Taxonomy" id="2099786"/>
    <lineage>
        <taxon>Bacteria</taxon>
        <taxon>Bacillati</taxon>
        <taxon>Bacillota</taxon>
        <taxon>Bacilli</taxon>
        <taxon>Bacillales</taxon>
        <taxon>Bacillaceae</taxon>
        <taxon>Salicibibacter</taxon>
    </lineage>
</organism>
<dbReference type="AlphaFoldDB" id="A0A345BXE1"/>
<dbReference type="EMBL" id="CP031092">
    <property type="protein sequence ID" value="AXF55622.1"/>
    <property type="molecule type" value="Genomic_DNA"/>
</dbReference>
<evidence type="ECO:0000313" key="1">
    <source>
        <dbReference type="EMBL" id="AXF55622.1"/>
    </source>
</evidence>
<gene>
    <name evidence="1" type="ORF">DT065_06035</name>
</gene>
<sequence length="115" mass="13542">MIAKEIESIGNNKGSEVSIMSEERFNRLEKHMEQLIQMVADNNKITKELSTRMDGLENEFTDEKRLNQQRDATSQQRHKELLKEMRSQNVDIDYLRDQVSKHDMDIHNIKAKLAL</sequence>
<keyword evidence="2" id="KW-1185">Reference proteome</keyword>
<dbReference type="Proteomes" id="UP000252100">
    <property type="component" value="Chromosome"/>
</dbReference>
<proteinExistence type="predicted"/>
<accession>A0A345BXE1</accession>
<name>A0A345BXE1_9BACI</name>
<reference evidence="1 2" key="1">
    <citation type="journal article" date="2018" name="J. Microbiol.">
        <title>Salicibibacter kimchii gen. nov., sp. nov., a moderately halophilic and alkalitolerant bacterium in the family Bacillaceae, isolated from kimchi.</title>
        <authorList>
            <person name="Jang J.Y."/>
            <person name="Oh Y.J."/>
            <person name="Lim S.K."/>
            <person name="Park H.K."/>
            <person name="Lee C."/>
            <person name="Kim J.Y."/>
            <person name="Lee M.A."/>
            <person name="Choi H.J."/>
        </authorList>
    </citation>
    <scope>NUCLEOTIDE SEQUENCE [LARGE SCALE GENOMIC DNA]</scope>
    <source>
        <strain evidence="1 2">NKC1-1</strain>
    </source>
</reference>
<protein>
    <submittedName>
        <fullName evidence="1">Uncharacterized protein</fullName>
    </submittedName>
</protein>
<evidence type="ECO:0000313" key="2">
    <source>
        <dbReference type="Proteomes" id="UP000252100"/>
    </source>
</evidence>